<evidence type="ECO:0000313" key="3">
    <source>
        <dbReference type="Proteomes" id="UP000837857"/>
    </source>
</evidence>
<feature type="non-terminal residue" evidence="2">
    <location>
        <position position="1"/>
    </location>
</feature>
<reference evidence="2" key="1">
    <citation type="submission" date="2022-03" db="EMBL/GenBank/DDBJ databases">
        <authorList>
            <person name="Martin H S."/>
        </authorList>
    </citation>
    <scope>NUCLEOTIDE SEQUENCE</scope>
</reference>
<dbReference type="Pfam" id="PF07258">
    <property type="entry name" value="COMM_domain"/>
    <property type="match status" value="1"/>
</dbReference>
<name>A0ABN8IYK0_9NEOP</name>
<evidence type="ECO:0000313" key="2">
    <source>
        <dbReference type="EMBL" id="CAH2068609.1"/>
    </source>
</evidence>
<keyword evidence="3" id="KW-1185">Reference proteome</keyword>
<organism evidence="2 3">
    <name type="scientific">Iphiclides podalirius</name>
    <name type="common">scarce swallowtail</name>
    <dbReference type="NCBI Taxonomy" id="110791"/>
    <lineage>
        <taxon>Eukaryota</taxon>
        <taxon>Metazoa</taxon>
        <taxon>Ecdysozoa</taxon>
        <taxon>Arthropoda</taxon>
        <taxon>Hexapoda</taxon>
        <taxon>Insecta</taxon>
        <taxon>Pterygota</taxon>
        <taxon>Neoptera</taxon>
        <taxon>Endopterygota</taxon>
        <taxon>Lepidoptera</taxon>
        <taxon>Glossata</taxon>
        <taxon>Ditrysia</taxon>
        <taxon>Papilionoidea</taxon>
        <taxon>Papilionidae</taxon>
        <taxon>Papilioninae</taxon>
        <taxon>Iphiclides</taxon>
    </lineage>
</organism>
<dbReference type="PANTHER" id="PTHR15857:SF0">
    <property type="entry name" value="COMM DOMAIN-CONTAINING PROTEIN 2"/>
    <property type="match status" value="1"/>
</dbReference>
<dbReference type="PANTHER" id="PTHR15857">
    <property type="entry name" value="COMM DOMAIN CONTAINING PROTEIN 2"/>
    <property type="match status" value="1"/>
</dbReference>
<dbReference type="Proteomes" id="UP000837857">
    <property type="component" value="Chromosome 5"/>
</dbReference>
<sequence length="238" mass="27417">MIIFLSELQKNHLHLLHNHTPQVLVDFCKLTIDYLNNGINKNKFTIAAEKLDTPVENIQNLIQALAYLIVEGCKHNLSELDFKSSLAIAGFSNDQQQVLVKLFTTKKREISSALNILQQQDYGYEDLTWRFEIQMASRRCKHIIKPMITLDFVITIPKDYGQEDKYRQDVLRKKVVNAAKSHSRSSSGYAPVATTANRKHDSTNVAYQQAEWQRRTCSFLPALLVFVNITGRLFQCYH</sequence>
<dbReference type="Pfam" id="PF21672">
    <property type="entry name" value="COMM_HN"/>
    <property type="match status" value="1"/>
</dbReference>
<proteinExistence type="predicted"/>
<dbReference type="InterPro" id="IPR037354">
    <property type="entry name" value="Commd2"/>
</dbReference>
<evidence type="ECO:0000259" key="1">
    <source>
        <dbReference type="Pfam" id="PF07258"/>
    </source>
</evidence>
<gene>
    <name evidence="2" type="ORF">IPOD504_LOCUS14449</name>
</gene>
<dbReference type="EMBL" id="OW152817">
    <property type="protein sequence ID" value="CAH2068609.1"/>
    <property type="molecule type" value="Genomic_DNA"/>
</dbReference>
<dbReference type="InterPro" id="IPR017920">
    <property type="entry name" value="COMM"/>
</dbReference>
<protein>
    <recommendedName>
        <fullName evidence="1">COMM domain-containing protein</fullName>
    </recommendedName>
</protein>
<accession>A0ABN8IYK0</accession>
<feature type="domain" description="COMM" evidence="1">
    <location>
        <begin position="124"/>
        <end position="157"/>
    </location>
</feature>